<evidence type="ECO:0000313" key="1">
    <source>
        <dbReference type="EMBL" id="CAB3985834.1"/>
    </source>
</evidence>
<dbReference type="AlphaFoldDB" id="A0A6S7FZI5"/>
<reference evidence="1" key="1">
    <citation type="submission" date="2020-04" db="EMBL/GenBank/DDBJ databases">
        <authorList>
            <person name="Alioto T."/>
            <person name="Alioto T."/>
            <person name="Gomez Garrido J."/>
        </authorList>
    </citation>
    <scope>NUCLEOTIDE SEQUENCE</scope>
    <source>
        <strain evidence="1">A484AB</strain>
    </source>
</reference>
<comment type="caution">
    <text evidence="1">The sequence shown here is derived from an EMBL/GenBank/DDBJ whole genome shotgun (WGS) entry which is preliminary data.</text>
</comment>
<dbReference type="EMBL" id="CACRXK020000929">
    <property type="protein sequence ID" value="CAB3985834.1"/>
    <property type="molecule type" value="Genomic_DNA"/>
</dbReference>
<organism evidence="1 2">
    <name type="scientific">Paramuricea clavata</name>
    <name type="common">Red gorgonian</name>
    <name type="synonym">Violescent sea-whip</name>
    <dbReference type="NCBI Taxonomy" id="317549"/>
    <lineage>
        <taxon>Eukaryota</taxon>
        <taxon>Metazoa</taxon>
        <taxon>Cnidaria</taxon>
        <taxon>Anthozoa</taxon>
        <taxon>Octocorallia</taxon>
        <taxon>Malacalcyonacea</taxon>
        <taxon>Plexauridae</taxon>
        <taxon>Paramuricea</taxon>
    </lineage>
</organism>
<evidence type="ECO:0000313" key="2">
    <source>
        <dbReference type="Proteomes" id="UP001152795"/>
    </source>
</evidence>
<name>A0A6S7FZI5_PARCT</name>
<accession>A0A6S7FZI5</accession>
<keyword evidence="2" id="KW-1185">Reference proteome</keyword>
<sequence length="164" mass="19389">MATPKSKVSSKSKMGKTSIPVPHEEWGKLRREQVELFHNIVARYTWITLQNFTETRNMDFVKWMAKSPAVAMTQWRFMCLMYERCLDCWHVEKIYKPKDTPLRADDVTHMMTMLYDMCVKKQLYSTGHYASVDTFVDRMYIVYSDGDKVFVDDEICDKIVDNNS</sequence>
<dbReference type="Proteomes" id="UP001152795">
    <property type="component" value="Unassembled WGS sequence"/>
</dbReference>
<proteinExistence type="predicted"/>
<protein>
    <submittedName>
        <fullName evidence="1">Uncharacterized protein</fullName>
    </submittedName>
</protein>
<gene>
    <name evidence="1" type="ORF">PACLA_8A040497</name>
</gene>